<evidence type="ECO:0000313" key="2">
    <source>
        <dbReference type="EMBL" id="MBE9118683.1"/>
    </source>
</evidence>
<proteinExistence type="predicted"/>
<dbReference type="EMBL" id="JADEWZ010000056">
    <property type="protein sequence ID" value="MBE9118683.1"/>
    <property type="molecule type" value="Genomic_DNA"/>
</dbReference>
<organism evidence="2 3">
    <name type="scientific">Lusitaniella coriacea LEGE 07157</name>
    <dbReference type="NCBI Taxonomy" id="945747"/>
    <lineage>
        <taxon>Bacteria</taxon>
        <taxon>Bacillati</taxon>
        <taxon>Cyanobacteriota</taxon>
        <taxon>Cyanophyceae</taxon>
        <taxon>Spirulinales</taxon>
        <taxon>Lusitaniellaceae</taxon>
        <taxon>Lusitaniella</taxon>
    </lineage>
</organism>
<protein>
    <submittedName>
        <fullName evidence="2">Uncharacterized protein</fullName>
    </submittedName>
</protein>
<evidence type="ECO:0000256" key="1">
    <source>
        <dbReference type="SAM" id="MobiDB-lite"/>
    </source>
</evidence>
<gene>
    <name evidence="2" type="ORF">IQ249_22600</name>
</gene>
<dbReference type="Proteomes" id="UP000654482">
    <property type="component" value="Unassembled WGS sequence"/>
</dbReference>
<comment type="caution">
    <text evidence="2">The sequence shown here is derived from an EMBL/GenBank/DDBJ whole genome shotgun (WGS) entry which is preliminary data.</text>
</comment>
<dbReference type="RefSeq" id="WP_194031768.1">
    <property type="nucleotide sequence ID" value="NZ_JADEWZ010000056.1"/>
</dbReference>
<reference evidence="2" key="1">
    <citation type="submission" date="2020-10" db="EMBL/GenBank/DDBJ databases">
        <authorList>
            <person name="Castelo-Branco R."/>
            <person name="Eusebio N."/>
            <person name="Adriana R."/>
            <person name="Vieira A."/>
            <person name="Brugerolle De Fraissinette N."/>
            <person name="Rezende De Castro R."/>
            <person name="Schneider M.P."/>
            <person name="Vasconcelos V."/>
            <person name="Leao P.N."/>
        </authorList>
    </citation>
    <scope>NUCLEOTIDE SEQUENCE</scope>
    <source>
        <strain evidence="2">LEGE 07157</strain>
    </source>
</reference>
<feature type="region of interest" description="Disordered" evidence="1">
    <location>
        <begin position="1"/>
        <end position="20"/>
    </location>
</feature>
<keyword evidence="3" id="KW-1185">Reference proteome</keyword>
<dbReference type="AlphaFoldDB" id="A0A8J7E1Q4"/>
<accession>A0A8J7E1Q4</accession>
<feature type="compositionally biased region" description="Polar residues" evidence="1">
    <location>
        <begin position="1"/>
        <end position="19"/>
    </location>
</feature>
<evidence type="ECO:0000313" key="3">
    <source>
        <dbReference type="Proteomes" id="UP000654482"/>
    </source>
</evidence>
<name>A0A8J7E1Q4_9CYAN</name>
<sequence>MKNQTHLFQNLNSDESATINGGHHYRPCRTYYYPRYRRSSGYRGGSSSGYGSGFAANQTTNVNVLYND</sequence>